<feature type="compositionally biased region" description="Low complexity" evidence="1">
    <location>
        <begin position="1903"/>
        <end position="1922"/>
    </location>
</feature>
<evidence type="ECO:0000256" key="1">
    <source>
        <dbReference type="SAM" id="MobiDB-lite"/>
    </source>
</evidence>
<dbReference type="EMBL" id="MU839827">
    <property type="protein sequence ID" value="KAK1761302.1"/>
    <property type="molecule type" value="Genomic_DNA"/>
</dbReference>
<feature type="domain" description="AAA+ ATPase" evidence="2">
    <location>
        <begin position="2574"/>
        <end position="2708"/>
    </location>
</feature>
<feature type="compositionally biased region" description="Low complexity" evidence="1">
    <location>
        <begin position="144"/>
        <end position="158"/>
    </location>
</feature>
<dbReference type="Pfam" id="PF00004">
    <property type="entry name" value="AAA"/>
    <property type="match status" value="1"/>
</dbReference>
<dbReference type="GO" id="GO:0035361">
    <property type="term" value="C:Cul8-RING ubiquitin ligase complex"/>
    <property type="evidence" value="ECO:0007669"/>
    <property type="project" value="TreeGrafter"/>
</dbReference>
<dbReference type="GO" id="GO:0005634">
    <property type="term" value="C:nucleus"/>
    <property type="evidence" value="ECO:0007669"/>
    <property type="project" value="InterPro"/>
</dbReference>
<feature type="compositionally biased region" description="Basic residues" evidence="1">
    <location>
        <begin position="621"/>
        <end position="630"/>
    </location>
</feature>
<feature type="compositionally biased region" description="Acidic residues" evidence="1">
    <location>
        <begin position="54"/>
        <end position="64"/>
    </location>
</feature>
<feature type="compositionally biased region" description="Low complexity" evidence="1">
    <location>
        <begin position="471"/>
        <end position="484"/>
    </location>
</feature>
<feature type="region of interest" description="Disordered" evidence="1">
    <location>
        <begin position="271"/>
        <end position="630"/>
    </location>
</feature>
<protein>
    <recommendedName>
        <fullName evidence="2">AAA+ ATPase domain-containing protein</fullName>
    </recommendedName>
</protein>
<dbReference type="PANTHER" id="PTHR28122:SF1">
    <property type="entry name" value="E3 UBIQUITIN-PROTEIN LIGASE SUBSTRATE RECEPTOR MMS22"/>
    <property type="match status" value="1"/>
</dbReference>
<dbReference type="Pfam" id="PF09462">
    <property type="entry name" value="Mus7"/>
    <property type="match status" value="1"/>
</dbReference>
<feature type="compositionally biased region" description="Acidic residues" evidence="1">
    <location>
        <begin position="274"/>
        <end position="285"/>
    </location>
</feature>
<dbReference type="PANTHER" id="PTHR28122">
    <property type="entry name" value="E3 UBIQUITIN-PROTEIN LIGASE SUBSTRATE RECEPTOR MMS22"/>
    <property type="match status" value="1"/>
</dbReference>
<dbReference type="SUPFAM" id="SSF52540">
    <property type="entry name" value="P-loop containing nucleoside triphosphate hydrolases"/>
    <property type="match status" value="1"/>
</dbReference>
<evidence type="ECO:0000313" key="3">
    <source>
        <dbReference type="EMBL" id="KAK1761302.1"/>
    </source>
</evidence>
<evidence type="ECO:0000313" key="4">
    <source>
        <dbReference type="Proteomes" id="UP001239445"/>
    </source>
</evidence>
<sequence length="2853" mass="317995">MTNWRELGEVPDSDDEGFDDYSSDPDPQPEFTELQFQPVDDPDDLPESTPPADPPEEAQVEDPDIWNVPDSSPIRPPSTLLPKKPRPRPLPAPAPAPASVPNVSKPLPAAVCSLPGGKVAAEAEPASSIENPPRDSQTLPRNVPSALSPLSSPLSSPPSDREPSPSPPARSSPAPSPRALSPPPPSILPASRPTLPAPRPLVPEEPQGDDNEDVEVPRQTGTRLERSLRPRKPIQQHPYLLETAQYARLMKSHGVKPIRIALEAELAIKRAQQEDSEGEDYEADESQERPQETEDSGPALLNDRDDEQDELAPSPSPPRTSSAGNPFRRSSQPDENDQTPLTSFSDDDLPSLQQLMHDPSKLRMRRLKRKGSQLLSSRRKRPQIPSSSQASSPPRRLLPPPTIWDLSSSPVASAAEHQVLSEILGTTSPIGGRQKSTPGGPSSALPTSRRFPERPPNTTPILVEDEETGSDSDSASSTSSTASESDIRENSKRIKGVLPASWLRLDKQNKSTVSRNARKSPEPAPNILPKRADDSGDEPVRVTPRERVRSPKTPAIVIHEDDDDGASVVEEDWVDPMLAGRRKRASSPSVAQKAKRRKGDHLQTDPEKITATPPTRERTNAKPRPRKALRPHPVDVEAPQFKHADDPLPAPTVFVVEAEESRQKLPDKITGLGPYGTHYTHHFEIFPLDRGVFFHESTIIGRGLVRKAVDTELSAKARGPRLTVSFGLDGQTLRWGTWDDKTSSEFGIVVDWITEKISPEAAVVENGNRQAVEASDFILRYILDSVRLPDGDAETSFLVRCLDVFSGLLDRFQSVEWEHTPIGLKRVQLDVGINFALAVMALRSLSQSSQNLVTQILKVEALLKRWASAVIRGLLSCGLEELQSLYDDLQRLTFRERGIRPDQRLANWWAVMIRILENAKIPKSSFWDITHSIMIIPGIASSSDAQVFEKLWKDMFTILPLGEVDNDGVVIPGSRRTKPLDGWMLPQQLMKRVFHLYKSKVHQPPSFNEYCRALVARCHYLVQQWGWKMTSAAIGTIFDFFGSRELTNLRNEEVHQSAGFLEELRAHPSLSVEPQDRCFHIFLKLVALSIRHLKHLQRQNDIRNVIARVMPAHGRQYLRENAIDQRDLAGLRNHHDLLCTLYWEAPPDLRPGLHLIENLVIPAKAHKEAVLINLRAWSQLARFVISGSDGAAEFRPFLIWGNSVFNQVLEQYVSAASDIEQQFRALSSEMQGITTAVRDQMVAKNKASALDILHFSVVSSLEVLRRAATFEATVSALNVNQLQKVFTSLDLDAPGFNWGVIRAALETVGHFFTQLDKVSEEQYSSGASDNIDPQHIEDAALLFHEKVAKDFFWMTRKIMGLPKQAKQGGQAICVNKAVSLGARIAARFVKDGLTSLPSFFSPGKYCLFSSFPKDMTTAERKYLPLFIALLVENNVFDFRSLDSSLLSIWLLCITKPSRFFAQENYLGGVLKTHGIDFMQRAVVLSDISTDYNSNVDLFSCAMQYMRRKLRESGPGQSVKELRSEYDKTLQLVMQRMKADLWLLRPNVEEHALYVDFVRQIISLIKSYGVNICGVDPFFTRPSPEYSPPVQDPELHMATILSYGIRLGEDDERAVPQLFYYLLNNFKVALGNNKLDQERRTMTLAMRRDANILSYVVEIMVPSMILALQQVSEAWMLLELYADALIDVLTRRVVPKELSGRDIGYAVGLLRGAVGWFAALRDEPLSLRQVYVMGILAGLVEALQPSFWAYLYAEPEGWGEEVGKEVEAVRKALEGAHDEVGAVLGLPEGELTLDAVQNEGLHGWLPETWRETEDLRVRDFATAIVTDVQKTWAVTEERVMPLPPRLAHTTIRAFHASSPARNSDPNAAEEEKKPEAKTAPSPPPKDDTTNTTTTPQAPPPPPADADSQPASASSSSNTPPQQNGAVNKENLKTQGYGSARARATRARTDEVPAPLVLPDWFVDNHVSLYESRPIGSPDTLLFPLEAEDRTALLEALDERFDEAALSEAVVDVWRRALTMDVYGAGDETTELGSAGKAWEALEERVLALVHRDGADPEHMERLRRHHEDKVDEIGRSLWWVDELPATARWKRWLANVRSDSQPMSGALHASPLVNRSDPEYPACIELLAAVQAQLLAELPSGSQKELRRPVTVLSVLNRKGSSLANAIVDDVATDLKADVVHLDAATLATLLGSHMGQNLHWSRGSLSMLGYTAAEINGRQPSRSDAEGDQEMSMVVTLPYRFRSLLRPSHHSFDGRWDDLKLAQALESFAGAAHAKREARANEASQVDRHLIIHLHDYAELCELNENTVKKLRDVVDRMWQRGRKVVLVGSSAGDVHRSQQWRDQLVELGRDGHHIIPLHASETTEWMERNDNLQENMNNIKNMVHAMLGSSANPDFDTEHPRYDAGVFPVSAMEEYSELVQTLSQHVFDVQWVYRLASLMLGSRTPRPTKFRLADVQHALHVMASQDKHMTNLYPSIRPPYFSPLFVPLTSSPSFFPQDDWQSVGVTGQGPASSHHYDQHEKRLLSGLINAKDIHTTFNDIVVPAETKESLIGLTSLSLVRPDAFSYGVLKTERIPGCVLYGPPGTGKTLLAKAVAKESGANMLEVSAASINDMWLGQSEKNVRALFSIAKKMAPMVIFLDEADALLGARQNTPGRTSHRETISQFLREWDGLTDMRAFIMVATNRPFDLDEAVLRRLPRKILVDLPLRSEREGILKVMLKDEVLGEDVDLARLAGETELYSGSDLKNVCVAAAMEAVREEVREKEAWDEKEGEYVFPERRVLKGKHFEKAMREISASISEDMDSLKAIRKFDEQYGDAGRGRGRKKGRRGMGFEVVPEKAGTEEARVRRVVA</sequence>
<dbReference type="InterPro" id="IPR041569">
    <property type="entry name" value="AAA_lid_3"/>
</dbReference>
<feature type="compositionally biased region" description="Acidic residues" evidence="1">
    <location>
        <begin position="9"/>
        <end position="23"/>
    </location>
</feature>
<feature type="compositionally biased region" description="Pro residues" evidence="1">
    <location>
        <begin position="164"/>
        <end position="187"/>
    </location>
</feature>
<dbReference type="GO" id="GO:0031297">
    <property type="term" value="P:replication fork processing"/>
    <property type="evidence" value="ECO:0007669"/>
    <property type="project" value="InterPro"/>
</dbReference>
<reference evidence="3" key="1">
    <citation type="submission" date="2023-06" db="EMBL/GenBank/DDBJ databases">
        <title>Genome-scale phylogeny and comparative genomics of the fungal order Sordariales.</title>
        <authorList>
            <consortium name="Lawrence Berkeley National Laboratory"/>
            <person name="Hensen N."/>
            <person name="Bonometti L."/>
            <person name="Westerberg I."/>
            <person name="Brannstrom I.O."/>
            <person name="Guillou S."/>
            <person name="Cros-Aarteil S."/>
            <person name="Calhoun S."/>
            <person name="Haridas S."/>
            <person name="Kuo A."/>
            <person name="Mondo S."/>
            <person name="Pangilinan J."/>
            <person name="Riley R."/>
            <person name="Labutti K."/>
            <person name="Andreopoulos B."/>
            <person name="Lipzen A."/>
            <person name="Chen C."/>
            <person name="Yanf M."/>
            <person name="Daum C."/>
            <person name="Ng V."/>
            <person name="Clum A."/>
            <person name="Steindorff A."/>
            <person name="Ohm R."/>
            <person name="Martin F."/>
            <person name="Silar P."/>
            <person name="Natvig D."/>
            <person name="Lalanne C."/>
            <person name="Gautier V."/>
            <person name="Ament-Velasquez S.L."/>
            <person name="Kruys A."/>
            <person name="Hutchinson M.I."/>
            <person name="Powell A.J."/>
            <person name="Barry K."/>
            <person name="Miller A.N."/>
            <person name="Grigoriev I.V."/>
            <person name="Debuchy R."/>
            <person name="Gladieux P."/>
            <person name="Thoren M.H."/>
            <person name="Johannesson H."/>
        </authorList>
    </citation>
    <scope>NUCLEOTIDE SEQUENCE</scope>
    <source>
        <strain evidence="3">PSN4</strain>
    </source>
</reference>
<name>A0AAJ0BQS1_9PEZI</name>
<feature type="compositionally biased region" description="Low complexity" evidence="1">
    <location>
        <begin position="383"/>
        <end position="395"/>
    </location>
</feature>
<accession>A0AAJ0BQS1</accession>
<organism evidence="3 4">
    <name type="scientific">Echria macrotheca</name>
    <dbReference type="NCBI Taxonomy" id="438768"/>
    <lineage>
        <taxon>Eukaryota</taxon>
        <taxon>Fungi</taxon>
        <taxon>Dikarya</taxon>
        <taxon>Ascomycota</taxon>
        <taxon>Pezizomycotina</taxon>
        <taxon>Sordariomycetes</taxon>
        <taxon>Sordariomycetidae</taxon>
        <taxon>Sordariales</taxon>
        <taxon>Schizotheciaceae</taxon>
        <taxon>Echria</taxon>
    </lineage>
</organism>
<proteinExistence type="predicted"/>
<dbReference type="InterPro" id="IPR003959">
    <property type="entry name" value="ATPase_AAA_core"/>
</dbReference>
<dbReference type="Gene3D" id="1.10.8.60">
    <property type="match status" value="1"/>
</dbReference>
<dbReference type="InterPro" id="IPR019021">
    <property type="entry name" value="Mms22"/>
</dbReference>
<evidence type="ECO:0000259" key="2">
    <source>
        <dbReference type="SMART" id="SM00382"/>
    </source>
</evidence>
<feature type="region of interest" description="Disordered" evidence="1">
    <location>
        <begin position="1854"/>
        <end position="1947"/>
    </location>
</feature>
<feature type="compositionally biased region" description="Polar residues" evidence="1">
    <location>
        <begin position="424"/>
        <end position="446"/>
    </location>
</feature>
<keyword evidence="4" id="KW-1185">Reference proteome</keyword>
<feature type="region of interest" description="Disordered" evidence="1">
    <location>
        <begin position="1"/>
        <end position="239"/>
    </location>
</feature>
<dbReference type="InterPro" id="IPR003593">
    <property type="entry name" value="AAA+_ATPase"/>
</dbReference>
<dbReference type="GO" id="GO:0016887">
    <property type="term" value="F:ATP hydrolysis activity"/>
    <property type="evidence" value="ECO:0007669"/>
    <property type="project" value="InterPro"/>
</dbReference>
<dbReference type="Pfam" id="PF17862">
    <property type="entry name" value="AAA_lid_3"/>
    <property type="match status" value="1"/>
</dbReference>
<feature type="compositionally biased region" description="Basic residues" evidence="1">
    <location>
        <begin position="362"/>
        <end position="382"/>
    </location>
</feature>
<feature type="compositionally biased region" description="Basic and acidic residues" evidence="1">
    <location>
        <begin position="530"/>
        <end position="549"/>
    </location>
</feature>
<dbReference type="InterPro" id="IPR027417">
    <property type="entry name" value="P-loop_NTPase"/>
</dbReference>
<dbReference type="Proteomes" id="UP001239445">
    <property type="component" value="Unassembled WGS sequence"/>
</dbReference>
<dbReference type="GO" id="GO:0005524">
    <property type="term" value="F:ATP binding"/>
    <property type="evidence" value="ECO:0007669"/>
    <property type="project" value="InterPro"/>
</dbReference>
<dbReference type="GO" id="GO:0000724">
    <property type="term" value="P:double-strand break repair via homologous recombination"/>
    <property type="evidence" value="ECO:0007669"/>
    <property type="project" value="TreeGrafter"/>
</dbReference>
<comment type="caution">
    <text evidence="3">The sequence shown here is derived from an EMBL/GenBank/DDBJ whole genome shotgun (WGS) entry which is preliminary data.</text>
</comment>
<feature type="compositionally biased region" description="Acidic residues" evidence="1">
    <location>
        <begin position="560"/>
        <end position="574"/>
    </location>
</feature>
<feature type="compositionally biased region" description="Polar residues" evidence="1">
    <location>
        <begin position="128"/>
        <end position="140"/>
    </location>
</feature>
<feature type="compositionally biased region" description="Pro residues" evidence="1">
    <location>
        <begin position="88"/>
        <end position="98"/>
    </location>
</feature>
<dbReference type="Gene3D" id="3.40.50.300">
    <property type="entry name" value="P-loop containing nucleotide triphosphate hydrolases"/>
    <property type="match status" value="1"/>
</dbReference>
<dbReference type="SMART" id="SM00382">
    <property type="entry name" value="AAA"/>
    <property type="match status" value="1"/>
</dbReference>
<gene>
    <name evidence="3" type="ORF">QBC47DRAFT_419696</name>
</gene>